<evidence type="ECO:0000256" key="1">
    <source>
        <dbReference type="ARBA" id="ARBA00004651"/>
    </source>
</evidence>
<organism evidence="13 14">
    <name type="scientific">Qiania dongpingensis</name>
    <dbReference type="NCBI Taxonomy" id="2763669"/>
    <lineage>
        <taxon>Bacteria</taxon>
        <taxon>Bacillati</taxon>
        <taxon>Bacillota</taxon>
        <taxon>Clostridia</taxon>
        <taxon>Lachnospirales</taxon>
        <taxon>Lachnospiraceae</taxon>
        <taxon>Qiania</taxon>
    </lineage>
</organism>
<evidence type="ECO:0000256" key="7">
    <source>
        <dbReference type="ARBA" id="ARBA00022840"/>
    </source>
</evidence>
<dbReference type="GO" id="GO:0140359">
    <property type="term" value="F:ABC-type transporter activity"/>
    <property type="evidence" value="ECO:0007669"/>
    <property type="project" value="InterPro"/>
</dbReference>
<feature type="transmembrane region" description="Helical" evidence="10">
    <location>
        <begin position="178"/>
        <end position="199"/>
    </location>
</feature>
<dbReference type="PANTHER" id="PTHR24221">
    <property type="entry name" value="ATP-BINDING CASSETTE SUB-FAMILY B"/>
    <property type="match status" value="1"/>
</dbReference>
<dbReference type="SUPFAM" id="SSF90123">
    <property type="entry name" value="ABC transporter transmembrane region"/>
    <property type="match status" value="1"/>
</dbReference>
<keyword evidence="4 10" id="KW-0812">Transmembrane</keyword>
<sequence>MGWFEDQLQQRQEMDDELFVNAFYELSSVVMPSAGAHAMEDDIEASGNAIVEILHYLHAPSAEIPPEIKNLNDRLEYALRPTGIMRRRVELTDTWYRDSINPLLAAKKDGTVVALLPSGVRGYRYFDPKKKRRVRVTKRNVEEFERDAFCFYQAFPQREMGIRDLLVFIARSLSVWDYAYAAAMTLVISLIGLVTPYATQIVFSSVIPAGIAYYLFPISVLLITALVASNLFSMCSSVLDARIERKLNIAVKSAAMARLLSLQPGFFKESSAGETAKRLESISNLAKTLEDTVINTGLTALFSLVYVVQIISFSKPLAIAGCAILGLNLLYTVFDSYFQMSYSRKTLNADAKLNGMVFSIFNGIQKIKLSGSEKRMFGRWAKEYKESAKLSYDPPMVVKLGPVVSVLFSAGSLLVLYTVAAVSGVSPATYMAFTAAYASVSTAIMGLAQITGVIAKIKPMMEMAEPIMKARPDVSGHKKSVTKLGGGIELSNITFQYKQDGPKILDNLSLKIRPNQYVAVVGKTGCGKSTLMRILLGFEKPQSGAVYYDGKDLETLDVRSVRRNIGVVMQNGALFAGDIYSNIVVSAPWLTLEDAWEAARMAGIDEDIRRMPMNMHTVLSEGSGGISGGQKQRLMIARAIAPGPKIVMFDEATSALDNITQKQVSQSLDGLHSTRIIIAHRLSTIKQCDRIILLDQGKIAEDGTFDELVAQNGQFAELVRRQMV</sequence>
<feature type="transmembrane region" description="Helical" evidence="10">
    <location>
        <begin position="432"/>
        <end position="455"/>
    </location>
</feature>
<dbReference type="InterPro" id="IPR011527">
    <property type="entry name" value="ABC1_TM_dom"/>
</dbReference>
<keyword evidence="2" id="KW-0813">Transport</keyword>
<evidence type="ECO:0000256" key="8">
    <source>
        <dbReference type="ARBA" id="ARBA00022989"/>
    </source>
</evidence>
<feature type="domain" description="ABC transporter" evidence="11">
    <location>
        <begin position="488"/>
        <end position="721"/>
    </location>
</feature>
<keyword evidence="6" id="KW-0788">Thiol protease</keyword>
<evidence type="ECO:0000256" key="10">
    <source>
        <dbReference type="SAM" id="Phobius"/>
    </source>
</evidence>
<gene>
    <name evidence="13" type="ORF">H9Q78_13005</name>
</gene>
<dbReference type="InterPro" id="IPR003439">
    <property type="entry name" value="ABC_transporter-like_ATP-bd"/>
</dbReference>
<feature type="transmembrane region" description="Helical" evidence="10">
    <location>
        <begin position="317"/>
        <end position="338"/>
    </location>
</feature>
<dbReference type="PROSITE" id="PS50893">
    <property type="entry name" value="ABC_TRANSPORTER_2"/>
    <property type="match status" value="1"/>
</dbReference>
<accession>A0A7G9G3F5</accession>
<evidence type="ECO:0000256" key="6">
    <source>
        <dbReference type="ARBA" id="ARBA00022807"/>
    </source>
</evidence>
<keyword evidence="14" id="KW-1185">Reference proteome</keyword>
<feature type="transmembrane region" description="Helical" evidence="10">
    <location>
        <begin position="292"/>
        <end position="311"/>
    </location>
</feature>
<dbReference type="Pfam" id="PF00664">
    <property type="entry name" value="ABC_membrane"/>
    <property type="match status" value="1"/>
</dbReference>
<keyword evidence="3" id="KW-1003">Cell membrane</keyword>
<dbReference type="SUPFAM" id="SSF52540">
    <property type="entry name" value="P-loop containing nucleoside triphosphate hydrolases"/>
    <property type="match status" value="1"/>
</dbReference>
<proteinExistence type="predicted"/>
<feature type="transmembrane region" description="Helical" evidence="10">
    <location>
        <begin position="211"/>
        <end position="232"/>
    </location>
</feature>
<name>A0A7G9G3F5_9FIRM</name>
<dbReference type="GO" id="GO:0016887">
    <property type="term" value="F:ATP hydrolysis activity"/>
    <property type="evidence" value="ECO:0007669"/>
    <property type="project" value="InterPro"/>
</dbReference>
<keyword evidence="7" id="KW-0067">ATP-binding</keyword>
<comment type="subcellular location">
    <subcellularLocation>
        <location evidence="1">Cell membrane</location>
        <topology evidence="1">Multi-pass membrane protein</topology>
    </subcellularLocation>
</comment>
<dbReference type="GO" id="GO:0005886">
    <property type="term" value="C:plasma membrane"/>
    <property type="evidence" value="ECO:0007669"/>
    <property type="project" value="UniProtKB-SubCell"/>
</dbReference>
<dbReference type="EMBL" id="CP060634">
    <property type="protein sequence ID" value="QNM05337.1"/>
    <property type="molecule type" value="Genomic_DNA"/>
</dbReference>
<keyword evidence="5" id="KW-0547">Nucleotide-binding</keyword>
<evidence type="ECO:0000256" key="2">
    <source>
        <dbReference type="ARBA" id="ARBA00022448"/>
    </source>
</evidence>
<dbReference type="Pfam" id="PF00005">
    <property type="entry name" value="ABC_tran"/>
    <property type="match status" value="1"/>
</dbReference>
<feature type="transmembrane region" description="Helical" evidence="10">
    <location>
        <begin position="397"/>
        <end position="420"/>
    </location>
</feature>
<dbReference type="InterPro" id="IPR036640">
    <property type="entry name" value="ABC1_TM_sf"/>
</dbReference>
<dbReference type="InterPro" id="IPR027417">
    <property type="entry name" value="P-loop_NTPase"/>
</dbReference>
<evidence type="ECO:0000256" key="9">
    <source>
        <dbReference type="ARBA" id="ARBA00023136"/>
    </source>
</evidence>
<dbReference type="InterPro" id="IPR003593">
    <property type="entry name" value="AAA+_ATPase"/>
</dbReference>
<dbReference type="InterPro" id="IPR039421">
    <property type="entry name" value="Type_1_exporter"/>
</dbReference>
<evidence type="ECO:0000259" key="11">
    <source>
        <dbReference type="PROSITE" id="PS50893"/>
    </source>
</evidence>
<keyword evidence="6" id="KW-0378">Hydrolase</keyword>
<dbReference type="AlphaFoldDB" id="A0A7G9G3F5"/>
<dbReference type="PANTHER" id="PTHR24221:SF654">
    <property type="entry name" value="ATP-BINDING CASSETTE SUB-FAMILY B MEMBER 6"/>
    <property type="match status" value="1"/>
</dbReference>
<evidence type="ECO:0000313" key="13">
    <source>
        <dbReference type="EMBL" id="QNM05337.1"/>
    </source>
</evidence>
<dbReference type="GO" id="GO:0005524">
    <property type="term" value="F:ATP binding"/>
    <property type="evidence" value="ECO:0007669"/>
    <property type="project" value="UniProtKB-KW"/>
</dbReference>
<dbReference type="PROSITE" id="PS00211">
    <property type="entry name" value="ABC_TRANSPORTER_1"/>
    <property type="match status" value="1"/>
</dbReference>
<keyword evidence="6" id="KW-0645">Protease</keyword>
<dbReference type="Proteomes" id="UP000515823">
    <property type="component" value="Chromosome"/>
</dbReference>
<dbReference type="InterPro" id="IPR017871">
    <property type="entry name" value="ABC_transporter-like_CS"/>
</dbReference>
<dbReference type="NCBIfam" id="TIGR03797">
    <property type="entry name" value="NHLM_micro_ABC2"/>
    <property type="match status" value="1"/>
</dbReference>
<dbReference type="GO" id="GO:0034040">
    <property type="term" value="F:ATPase-coupled lipid transmembrane transporter activity"/>
    <property type="evidence" value="ECO:0007669"/>
    <property type="project" value="TreeGrafter"/>
</dbReference>
<dbReference type="Gene3D" id="3.40.50.300">
    <property type="entry name" value="P-loop containing nucleotide triphosphate hydrolases"/>
    <property type="match status" value="1"/>
</dbReference>
<protein>
    <submittedName>
        <fullName evidence="13">NHLP bacteriocin export ABC transporter permease/ATPase subunit</fullName>
    </submittedName>
</protein>
<reference evidence="13 14" key="1">
    <citation type="submission" date="2020-08" db="EMBL/GenBank/DDBJ databases">
        <authorList>
            <person name="Liu C."/>
            <person name="Sun Q."/>
        </authorList>
    </citation>
    <scope>NUCLEOTIDE SEQUENCE [LARGE SCALE GENOMIC DNA]</scope>
    <source>
        <strain evidence="13 14">NSJ-38</strain>
    </source>
</reference>
<dbReference type="GO" id="GO:0008234">
    <property type="term" value="F:cysteine-type peptidase activity"/>
    <property type="evidence" value="ECO:0007669"/>
    <property type="project" value="UniProtKB-KW"/>
</dbReference>
<dbReference type="KEGG" id="qdo:H9Q78_13005"/>
<dbReference type="Gene3D" id="1.20.1560.10">
    <property type="entry name" value="ABC transporter type 1, transmembrane domain"/>
    <property type="match status" value="1"/>
</dbReference>
<dbReference type="RefSeq" id="WP_249302258.1">
    <property type="nucleotide sequence ID" value="NZ_CP060634.1"/>
</dbReference>
<evidence type="ECO:0000259" key="12">
    <source>
        <dbReference type="PROSITE" id="PS50929"/>
    </source>
</evidence>
<keyword evidence="8 10" id="KW-1133">Transmembrane helix</keyword>
<feature type="domain" description="ABC transmembrane type-1" evidence="12">
    <location>
        <begin position="181"/>
        <end position="456"/>
    </location>
</feature>
<keyword evidence="9 10" id="KW-0472">Membrane</keyword>
<evidence type="ECO:0000256" key="3">
    <source>
        <dbReference type="ARBA" id="ARBA00022475"/>
    </source>
</evidence>
<dbReference type="FunFam" id="3.40.50.300:FF:000299">
    <property type="entry name" value="ABC transporter ATP-binding protein/permease"/>
    <property type="match status" value="1"/>
</dbReference>
<evidence type="ECO:0000313" key="14">
    <source>
        <dbReference type="Proteomes" id="UP000515823"/>
    </source>
</evidence>
<evidence type="ECO:0000256" key="5">
    <source>
        <dbReference type="ARBA" id="ARBA00022741"/>
    </source>
</evidence>
<dbReference type="InterPro" id="IPR022515">
    <property type="entry name" value="NHPM_micro_ABC2"/>
</dbReference>
<evidence type="ECO:0000256" key="4">
    <source>
        <dbReference type="ARBA" id="ARBA00022692"/>
    </source>
</evidence>
<dbReference type="PROSITE" id="PS50929">
    <property type="entry name" value="ABC_TM1F"/>
    <property type="match status" value="1"/>
</dbReference>
<dbReference type="SMART" id="SM00382">
    <property type="entry name" value="AAA"/>
    <property type="match status" value="1"/>
</dbReference>